<organism evidence="2 3">
    <name type="scientific">Crucibulum laeve</name>
    <dbReference type="NCBI Taxonomy" id="68775"/>
    <lineage>
        <taxon>Eukaryota</taxon>
        <taxon>Fungi</taxon>
        <taxon>Dikarya</taxon>
        <taxon>Basidiomycota</taxon>
        <taxon>Agaricomycotina</taxon>
        <taxon>Agaricomycetes</taxon>
        <taxon>Agaricomycetidae</taxon>
        <taxon>Agaricales</taxon>
        <taxon>Agaricineae</taxon>
        <taxon>Nidulariaceae</taxon>
        <taxon>Crucibulum</taxon>
    </lineage>
</organism>
<accession>A0A5C3LIT3</accession>
<evidence type="ECO:0000313" key="3">
    <source>
        <dbReference type="Proteomes" id="UP000308652"/>
    </source>
</evidence>
<name>A0A5C3LIT3_9AGAR</name>
<proteinExistence type="predicted"/>
<evidence type="ECO:0000313" key="2">
    <source>
        <dbReference type="EMBL" id="TFK32999.1"/>
    </source>
</evidence>
<dbReference type="Proteomes" id="UP000308652">
    <property type="component" value="Unassembled WGS sequence"/>
</dbReference>
<feature type="region of interest" description="Disordered" evidence="1">
    <location>
        <begin position="26"/>
        <end position="52"/>
    </location>
</feature>
<dbReference type="AlphaFoldDB" id="A0A5C3LIT3"/>
<dbReference type="EMBL" id="ML213658">
    <property type="protein sequence ID" value="TFK32999.1"/>
    <property type="molecule type" value="Genomic_DNA"/>
</dbReference>
<evidence type="ECO:0000256" key="1">
    <source>
        <dbReference type="SAM" id="MobiDB-lite"/>
    </source>
</evidence>
<protein>
    <submittedName>
        <fullName evidence="2">Uncharacterized protein</fullName>
    </submittedName>
</protein>
<gene>
    <name evidence="2" type="ORF">BDQ12DRAFT_691796</name>
</gene>
<reference evidence="2 3" key="1">
    <citation type="journal article" date="2019" name="Nat. Ecol. Evol.">
        <title>Megaphylogeny resolves global patterns of mushroom evolution.</title>
        <authorList>
            <person name="Varga T."/>
            <person name="Krizsan K."/>
            <person name="Foldi C."/>
            <person name="Dima B."/>
            <person name="Sanchez-Garcia M."/>
            <person name="Sanchez-Ramirez S."/>
            <person name="Szollosi G.J."/>
            <person name="Szarkandi J.G."/>
            <person name="Papp V."/>
            <person name="Albert L."/>
            <person name="Andreopoulos W."/>
            <person name="Angelini C."/>
            <person name="Antonin V."/>
            <person name="Barry K.W."/>
            <person name="Bougher N.L."/>
            <person name="Buchanan P."/>
            <person name="Buyck B."/>
            <person name="Bense V."/>
            <person name="Catcheside P."/>
            <person name="Chovatia M."/>
            <person name="Cooper J."/>
            <person name="Damon W."/>
            <person name="Desjardin D."/>
            <person name="Finy P."/>
            <person name="Geml J."/>
            <person name="Haridas S."/>
            <person name="Hughes K."/>
            <person name="Justo A."/>
            <person name="Karasinski D."/>
            <person name="Kautmanova I."/>
            <person name="Kiss B."/>
            <person name="Kocsube S."/>
            <person name="Kotiranta H."/>
            <person name="LaButti K.M."/>
            <person name="Lechner B.E."/>
            <person name="Liimatainen K."/>
            <person name="Lipzen A."/>
            <person name="Lukacs Z."/>
            <person name="Mihaltcheva S."/>
            <person name="Morgado L.N."/>
            <person name="Niskanen T."/>
            <person name="Noordeloos M.E."/>
            <person name="Ohm R.A."/>
            <person name="Ortiz-Santana B."/>
            <person name="Ovrebo C."/>
            <person name="Racz N."/>
            <person name="Riley R."/>
            <person name="Savchenko A."/>
            <person name="Shiryaev A."/>
            <person name="Soop K."/>
            <person name="Spirin V."/>
            <person name="Szebenyi C."/>
            <person name="Tomsovsky M."/>
            <person name="Tulloss R.E."/>
            <person name="Uehling J."/>
            <person name="Grigoriev I.V."/>
            <person name="Vagvolgyi C."/>
            <person name="Papp T."/>
            <person name="Martin F.M."/>
            <person name="Miettinen O."/>
            <person name="Hibbett D.S."/>
            <person name="Nagy L.G."/>
        </authorList>
    </citation>
    <scope>NUCLEOTIDE SEQUENCE [LARGE SCALE GENOMIC DNA]</scope>
    <source>
        <strain evidence="2 3">CBS 166.37</strain>
    </source>
</reference>
<keyword evidence="3" id="KW-1185">Reference proteome</keyword>
<sequence>MCSSIIHIPIIANRIHCTSIRTHTHQVSHPVSRGDAADALMANPPPSHTVLNNGRAQLMAGMG</sequence>